<sequence>MVASIQVTVPATGNRISIPSGLFINNQFVPSQETITIVHRSADLLLNYLMCVPDCTSFLGRFCKAAAREAFKTSLTLIPGLVLPLARTHSLGNNFYTSLNLSFDYPHHKAWRRTMFIVSHDASVEGFGEWRILISTRADRNIREAKKKDSKLFRIIMKKIRELSNGHFSDDNQKRYRHSNLRSEDDAGHTFGPACLARAREIHHVLSAPSNKPVPGILADQDVAHVFHLSPAEQEIVKHSGSCYVLGRSGTGWDLMNDSLEEKIPRPRQVFVTQSRVLAEKVEEYYAKLSKSCAAAQRTAEDSTKMASKSTFHCSSHLINFADYLRPIYSQPGFTPSHELWVV</sequence>
<comment type="caution">
    <text evidence="1">The sequence shown here is derived from an EMBL/GenBank/DDBJ whole genome shotgun (WGS) entry which is preliminary data.</text>
</comment>
<proteinExistence type="predicted"/>
<evidence type="ECO:0000313" key="1">
    <source>
        <dbReference type="EMBL" id="THG93688.1"/>
    </source>
</evidence>
<evidence type="ECO:0000313" key="2">
    <source>
        <dbReference type="Proteomes" id="UP000309038"/>
    </source>
</evidence>
<protein>
    <submittedName>
        <fullName evidence="1">Uncharacterized protein</fullName>
    </submittedName>
</protein>
<keyword evidence="2" id="KW-1185">Reference proteome</keyword>
<reference evidence="1 2" key="1">
    <citation type="submission" date="2019-02" db="EMBL/GenBank/DDBJ databases">
        <title>Genome sequencing of the rare red list fungi Phlebia centrifuga.</title>
        <authorList>
            <person name="Buettner E."/>
            <person name="Kellner H."/>
        </authorList>
    </citation>
    <scope>NUCLEOTIDE SEQUENCE [LARGE SCALE GENOMIC DNA]</scope>
    <source>
        <strain evidence="1 2">DSM 108282</strain>
    </source>
</reference>
<gene>
    <name evidence="1" type="ORF">EW026_g7617</name>
</gene>
<dbReference type="EMBL" id="SGPJ01000596">
    <property type="protein sequence ID" value="THG93688.1"/>
    <property type="molecule type" value="Genomic_DNA"/>
</dbReference>
<organism evidence="1 2">
    <name type="scientific">Hermanssonia centrifuga</name>
    <dbReference type="NCBI Taxonomy" id="98765"/>
    <lineage>
        <taxon>Eukaryota</taxon>
        <taxon>Fungi</taxon>
        <taxon>Dikarya</taxon>
        <taxon>Basidiomycota</taxon>
        <taxon>Agaricomycotina</taxon>
        <taxon>Agaricomycetes</taxon>
        <taxon>Polyporales</taxon>
        <taxon>Meruliaceae</taxon>
        <taxon>Hermanssonia</taxon>
    </lineage>
</organism>
<dbReference type="Proteomes" id="UP000309038">
    <property type="component" value="Unassembled WGS sequence"/>
</dbReference>
<dbReference type="AlphaFoldDB" id="A0A4S4K785"/>
<name>A0A4S4K785_9APHY</name>
<accession>A0A4S4K785</accession>